<dbReference type="AlphaFoldDB" id="A0A811MKS9"/>
<feature type="region of interest" description="Disordered" evidence="1">
    <location>
        <begin position="85"/>
        <end position="127"/>
    </location>
</feature>
<feature type="region of interest" description="Disordered" evidence="1">
    <location>
        <begin position="1"/>
        <end position="22"/>
    </location>
</feature>
<keyword evidence="3" id="KW-1185">Reference proteome</keyword>
<evidence type="ECO:0000256" key="1">
    <source>
        <dbReference type="SAM" id="MobiDB-lite"/>
    </source>
</evidence>
<evidence type="ECO:0000313" key="3">
    <source>
        <dbReference type="Proteomes" id="UP000604825"/>
    </source>
</evidence>
<protein>
    <submittedName>
        <fullName evidence="2">Uncharacterized protein</fullName>
    </submittedName>
</protein>
<dbReference type="Proteomes" id="UP000604825">
    <property type="component" value="Unassembled WGS sequence"/>
</dbReference>
<evidence type="ECO:0000313" key="2">
    <source>
        <dbReference type="EMBL" id="CAD6206161.1"/>
    </source>
</evidence>
<dbReference type="EMBL" id="CAJGYO010000001">
    <property type="protein sequence ID" value="CAD6206161.1"/>
    <property type="molecule type" value="Genomic_DNA"/>
</dbReference>
<reference evidence="2" key="1">
    <citation type="submission" date="2020-10" db="EMBL/GenBank/DDBJ databases">
        <authorList>
            <person name="Han B."/>
            <person name="Lu T."/>
            <person name="Zhao Q."/>
            <person name="Huang X."/>
            <person name="Zhao Y."/>
        </authorList>
    </citation>
    <scope>NUCLEOTIDE SEQUENCE</scope>
</reference>
<sequence length="127" mass="13405">MGEPRPRPRGSGSGRKPSAAMRALRGARDLYVRGLRGLDRLLAAASPRRAGMGRPTSWVFGGVGSRHSEEDLRDLVRVMQARRAAAASVGSGGNKEDAASSAPPVKRRGATPLQRINEDAAVVHPTS</sequence>
<name>A0A811MKS9_9POAL</name>
<dbReference type="OrthoDB" id="690127at2759"/>
<proteinExistence type="predicted"/>
<accession>A0A811MKS9</accession>
<comment type="caution">
    <text evidence="2">The sequence shown here is derived from an EMBL/GenBank/DDBJ whole genome shotgun (WGS) entry which is preliminary data.</text>
</comment>
<gene>
    <name evidence="2" type="ORF">NCGR_LOCUS3900</name>
</gene>
<organism evidence="2 3">
    <name type="scientific">Miscanthus lutarioriparius</name>
    <dbReference type="NCBI Taxonomy" id="422564"/>
    <lineage>
        <taxon>Eukaryota</taxon>
        <taxon>Viridiplantae</taxon>
        <taxon>Streptophyta</taxon>
        <taxon>Embryophyta</taxon>
        <taxon>Tracheophyta</taxon>
        <taxon>Spermatophyta</taxon>
        <taxon>Magnoliopsida</taxon>
        <taxon>Liliopsida</taxon>
        <taxon>Poales</taxon>
        <taxon>Poaceae</taxon>
        <taxon>PACMAD clade</taxon>
        <taxon>Panicoideae</taxon>
        <taxon>Andropogonodae</taxon>
        <taxon>Andropogoneae</taxon>
        <taxon>Saccharinae</taxon>
        <taxon>Miscanthus</taxon>
    </lineage>
</organism>